<feature type="domain" description="Aldehyde oxidase/xanthine dehydrogenase a/b hammerhead" evidence="2">
    <location>
        <begin position="34"/>
        <end position="141"/>
    </location>
</feature>
<dbReference type="InterPro" id="IPR046867">
    <property type="entry name" value="AldOxase/xan_DH_MoCoBD2"/>
</dbReference>
<proteinExistence type="predicted"/>
<dbReference type="InterPro" id="IPR017609">
    <property type="entry name" value="Xanthine_dehydrogenase_dsu"/>
</dbReference>
<dbReference type="Gene3D" id="3.30.365.10">
    <property type="entry name" value="Aldehyde oxidase/xanthine dehydrogenase, molybdopterin binding domain"/>
    <property type="match status" value="4"/>
</dbReference>
<organism evidence="3 4">
    <name type="scientific">Streptomyces venetus</name>
    <dbReference type="NCBI Taxonomy" id="1701086"/>
    <lineage>
        <taxon>Bacteria</taxon>
        <taxon>Bacillati</taxon>
        <taxon>Actinomycetota</taxon>
        <taxon>Actinomycetes</taxon>
        <taxon>Kitasatosporales</taxon>
        <taxon>Streptomycetaceae</taxon>
        <taxon>Streptomyces</taxon>
    </lineage>
</organism>
<evidence type="ECO:0000259" key="2">
    <source>
        <dbReference type="SMART" id="SM01008"/>
    </source>
</evidence>
<dbReference type="SUPFAM" id="SSF56003">
    <property type="entry name" value="Molybdenum cofactor-binding domain"/>
    <property type="match status" value="1"/>
</dbReference>
<dbReference type="Proteomes" id="UP001501115">
    <property type="component" value="Unassembled WGS sequence"/>
</dbReference>
<keyword evidence="4" id="KW-1185">Reference proteome</keyword>
<dbReference type="SUPFAM" id="SSF54665">
    <property type="entry name" value="CO dehydrogenase molybdoprotein N-domain-like"/>
    <property type="match status" value="1"/>
</dbReference>
<dbReference type="PANTHER" id="PTHR11908:SF157">
    <property type="entry name" value="XANTHINE DEHYDROGENASE SUBUNIT D-RELATED"/>
    <property type="match status" value="1"/>
</dbReference>
<dbReference type="InterPro" id="IPR016208">
    <property type="entry name" value="Ald_Oxase/xanthine_DH-like"/>
</dbReference>
<dbReference type="Pfam" id="PF20256">
    <property type="entry name" value="MoCoBD_2"/>
    <property type="match status" value="1"/>
</dbReference>
<dbReference type="Gene3D" id="3.90.1170.50">
    <property type="entry name" value="Aldehyde oxidase/xanthine dehydrogenase, a/b hammerhead"/>
    <property type="match status" value="1"/>
</dbReference>
<dbReference type="InterPro" id="IPR037165">
    <property type="entry name" value="AldOxase/xan_DH_Mopterin-bd_sf"/>
</dbReference>
<name>A0ABP8GB34_9ACTN</name>
<reference evidence="4" key="1">
    <citation type="journal article" date="2019" name="Int. J. Syst. Evol. Microbiol.">
        <title>The Global Catalogue of Microorganisms (GCM) 10K type strain sequencing project: providing services to taxonomists for standard genome sequencing and annotation.</title>
        <authorList>
            <consortium name="The Broad Institute Genomics Platform"/>
            <consortium name="The Broad Institute Genome Sequencing Center for Infectious Disease"/>
            <person name="Wu L."/>
            <person name="Ma J."/>
        </authorList>
    </citation>
    <scope>NUCLEOTIDE SEQUENCE [LARGE SCALE GENOMIC DNA]</scope>
    <source>
        <strain evidence="4">JCM 31290</strain>
    </source>
</reference>
<protein>
    <submittedName>
        <fullName evidence="3">Molybdopterin-dependent oxidoreductase</fullName>
    </submittedName>
</protein>
<dbReference type="Pfam" id="PF01315">
    <property type="entry name" value="Ald_Xan_dh_C"/>
    <property type="match status" value="1"/>
</dbReference>
<dbReference type="InterPro" id="IPR008274">
    <property type="entry name" value="AldOxase/xan_DH_MoCoBD1"/>
</dbReference>
<dbReference type="PANTHER" id="PTHR11908">
    <property type="entry name" value="XANTHINE DEHYDROGENASE"/>
    <property type="match status" value="1"/>
</dbReference>
<gene>
    <name evidence="3" type="ORF">GCM10023086_45610</name>
</gene>
<comment type="caution">
    <text evidence="3">The sequence shown here is derived from an EMBL/GenBank/DDBJ whole genome shotgun (WGS) entry which is preliminary data.</text>
</comment>
<evidence type="ECO:0000313" key="3">
    <source>
        <dbReference type="EMBL" id="GAA4321029.1"/>
    </source>
</evidence>
<evidence type="ECO:0000313" key="4">
    <source>
        <dbReference type="Proteomes" id="UP001501115"/>
    </source>
</evidence>
<dbReference type="Pfam" id="PF02738">
    <property type="entry name" value="MoCoBD_1"/>
    <property type="match status" value="1"/>
</dbReference>
<feature type="region of interest" description="Disordered" evidence="1">
    <location>
        <begin position="1"/>
        <end position="27"/>
    </location>
</feature>
<accession>A0ABP8GB34</accession>
<dbReference type="SMART" id="SM01008">
    <property type="entry name" value="Ald_Xan_dh_C"/>
    <property type="match status" value="1"/>
</dbReference>
<sequence length="794" mass="84765">MPANGAPTKLTQGSQTKGGIGESTLRPDGTLKVTGEFAYSSDMWHEDMLWGQILRSTVAHAEIVSIDTSEALALPGVYAVLTYDDLPTAVKNYGLEIQDTPVLAHGKVRHHGEPVAVVAADHPETARRAAAKIRVDYRELPVITDEASATAPDAILVHEHRDDHHAGHVPHPNIVHRQPIVRGDVAAARRRADVIVEGEYTFGMQDQAFLGPESGLAVPEEDGGVHLYIATQWLHSDLRQIAPVLGLPEDKVRMTLSGVGGAFGGREDLSMQIHACLLALRTGKPVKIVYNRFESFFGHVHRHPAKLHYEHGATRDGKLTHMKCRIVLDGGAYASASPAVVGNASSLSVGPYVIDDVDIEAIALYTNNPPCGAMRGFGAVQACFAYEAQMDKLAAKLGMDPVEFRRLNAMEQGTLLPTGQRVDSPAPVAELLRRVKAMPMPPERQWESSEGADVRQLPGGLSNTTHGEGVVRGVGYAVGIKNVGFSEGFDDYSTAKVRMEVVAGEPVVTVHTAMAEVGQGGVTVHAQIARTELGVAQVTINPADTRVGSAGSTSASRQTYVTGGAVKNACELVREKVLELGRRRFGSSHPAWATAELLLEGGKVVTDGGEVLADLVDVLEGETVEVEEEWRHRPTEPFDLRTGQGNGHVQYSFAAHRAVVEVDTELGLVKVIELACAQDVGKALNPLSVLGQIQGGTTQGLGVAVMEEIVVDPKTAKVKNPSFTDYLIPTILDTPTIPVDVLELADEHAPYGLRGIGEAPTLSSTPAVLAAIRAATGLELNRTPVRPEHLTGTA</sequence>
<dbReference type="InterPro" id="IPR036856">
    <property type="entry name" value="Ald_Oxase/Xan_DH_a/b_sf"/>
</dbReference>
<dbReference type="EMBL" id="BAABET010000006">
    <property type="protein sequence ID" value="GAA4321029.1"/>
    <property type="molecule type" value="Genomic_DNA"/>
</dbReference>
<dbReference type="NCBIfam" id="TIGR03196">
    <property type="entry name" value="pucD"/>
    <property type="match status" value="1"/>
</dbReference>
<evidence type="ECO:0000256" key="1">
    <source>
        <dbReference type="SAM" id="MobiDB-lite"/>
    </source>
</evidence>
<dbReference type="RefSeq" id="WP_345663444.1">
    <property type="nucleotide sequence ID" value="NZ_BAABET010000006.1"/>
</dbReference>
<dbReference type="InterPro" id="IPR000674">
    <property type="entry name" value="Ald_Oxase/Xan_DH_a/b"/>
</dbReference>